<dbReference type="Pfam" id="PF01425">
    <property type="entry name" value="Amidase"/>
    <property type="match status" value="1"/>
</dbReference>
<protein>
    <recommendedName>
        <fullName evidence="11">Urea amidolyase</fullName>
    </recommendedName>
</protein>
<dbReference type="InterPro" id="IPR003833">
    <property type="entry name" value="CT_C_D"/>
</dbReference>
<keyword evidence="10" id="KW-1185">Reference proteome</keyword>
<dbReference type="SUPFAM" id="SSF52440">
    <property type="entry name" value="PreATP-grasp domain"/>
    <property type="match status" value="1"/>
</dbReference>
<evidence type="ECO:0000256" key="3">
    <source>
        <dbReference type="ARBA" id="ARBA00022801"/>
    </source>
</evidence>
<dbReference type="NCBIfam" id="NF006043">
    <property type="entry name" value="PRK08186.1"/>
    <property type="match status" value="1"/>
</dbReference>
<keyword evidence="2 6" id="KW-0547">Nucleotide-binding</keyword>
<evidence type="ECO:0000256" key="2">
    <source>
        <dbReference type="ARBA" id="ARBA00022741"/>
    </source>
</evidence>
<dbReference type="Pfam" id="PF02626">
    <property type="entry name" value="CT_A_B"/>
    <property type="match status" value="1"/>
</dbReference>
<dbReference type="InterPro" id="IPR011054">
    <property type="entry name" value="Rudment_hybrid_motif"/>
</dbReference>
<dbReference type="NCBIfam" id="TIGR00724">
    <property type="entry name" value="urea_amlyse_rel"/>
    <property type="match status" value="1"/>
</dbReference>
<keyword evidence="1" id="KW-0436">Ligase</keyword>
<dbReference type="InterPro" id="IPR029000">
    <property type="entry name" value="Cyclophilin-like_dom_sf"/>
</dbReference>
<dbReference type="InterPro" id="IPR011761">
    <property type="entry name" value="ATP-grasp"/>
</dbReference>
<evidence type="ECO:0000256" key="4">
    <source>
        <dbReference type="ARBA" id="ARBA00022840"/>
    </source>
</evidence>
<dbReference type="InterPro" id="IPR011764">
    <property type="entry name" value="Biotin_carboxylation_dom"/>
</dbReference>
<evidence type="ECO:0000313" key="9">
    <source>
        <dbReference type="EMBL" id="KAL1627692.1"/>
    </source>
</evidence>
<evidence type="ECO:0008006" key="11">
    <source>
        <dbReference type="Google" id="ProtNLM"/>
    </source>
</evidence>
<dbReference type="Gene3D" id="3.30.470.20">
    <property type="entry name" value="ATP-grasp fold, B domain"/>
    <property type="match status" value="1"/>
</dbReference>
<reference evidence="9 10" key="1">
    <citation type="submission" date="2024-02" db="EMBL/GenBank/DDBJ databases">
        <title>De novo assembly and annotation of 12 fungi associated with fruit tree decline syndrome in Ontario, Canada.</title>
        <authorList>
            <person name="Sulman M."/>
            <person name="Ellouze W."/>
            <person name="Ilyukhin E."/>
        </authorList>
    </citation>
    <scope>NUCLEOTIDE SEQUENCE [LARGE SCALE GENOMIC DNA]</scope>
    <source>
        <strain evidence="9 10">M1-105</strain>
    </source>
</reference>
<gene>
    <name evidence="9" type="ORF">SLS56_006224</name>
</gene>
<dbReference type="Pfam" id="PF21986">
    <property type="entry name" value="AH_C"/>
    <property type="match status" value="1"/>
</dbReference>
<comment type="caution">
    <text evidence="9">The sequence shown here is derived from an EMBL/GenBank/DDBJ whole genome shotgun (WGS) entry which is preliminary data.</text>
</comment>
<dbReference type="Pfam" id="PF02682">
    <property type="entry name" value="CT_C_D"/>
    <property type="match status" value="1"/>
</dbReference>
<dbReference type="SUPFAM" id="SSF50891">
    <property type="entry name" value="Cyclophilin-like"/>
    <property type="match status" value="2"/>
</dbReference>
<dbReference type="InterPro" id="IPR003778">
    <property type="entry name" value="CT_A_B"/>
</dbReference>
<dbReference type="InterPro" id="IPR014084">
    <property type="entry name" value="Urea_COase"/>
</dbReference>
<feature type="domain" description="ATP-grasp" evidence="7">
    <location>
        <begin position="732"/>
        <end position="929"/>
    </location>
</feature>
<sequence length="1801" mass="193131">MSTPGSDAIPVTARQWVAAQRQGGALQRLLAIIDSQDAHDPAWISLATPHDIQQQLAEAERLRGAGAALPLFGVPVAVKDNIDVAGMATTAACPGFAFTADGDAGVVRQLKQAGAVVVGKCNLDQFATGLVGVRSPYGAVPNTFDAAYVCGGSSSGSASVVARGIVPLALGTDTAGSGRVPAALNNLVGLKPTRGALSTHRVVPACRTLDCVSILALDLDDAALAYRVLAVFDPADPFSRPLPPPRPPPPTPQRRIAIDSAPQWYGDTAQQHAYQAALAQAAALGWELVPVDFSDLFDVAHLLYDGPWVAERYTVVRDCIDKRLDMDPTVRDVVSRATNFSAADVFSAEYRRHALARAIEQTFAAYDALLVPTTPIFPTIAEVHAEPVAKNSLLGTYTNFVNLLDWTALAFPAGFRHDGLPFGLTLISRGWEEMRLLDIARQWLARGPRRLGATSHFANERLPAGPAPLTTDSRYTVAVVGAHLSDLPLNHQLVDIGAALLCETTTSAAYRLYELPDAGAVRKPGLVRVAQDQGSTVAVELWALPPDKLGSFAASVPFPLSIGRVELADASWVMGFLVQPDGLTNALDITAHGGWKAYLRETGCKSACAPPQAIESVLIANRGEIAVRISATLKNLGIRSIAIYSDEDQNSRHVHDADEAFPLEGRTLAETYLCGEKLIAIAKRAGADAVIPGYGMLSENASFAAACEAAGLVWIGPTPEQIRLLGLKHTARELAGKAQVPLLPGSGLVRDAASAVVEAKRIGFPVILKSTGGGGGVGLEQCSSTEKVETAFDSVKRLGKTFLADEGVFVEKFVQNARHIEVQIIGDGSGNVRHISERDCSLQRRHQKVVEESPALLVPDSVRAQMRSAAIRFASTVSYRNVGTIEFLYDPDTTHFYFLEANTRLQVEHPVTEAVTDLDLVEMMVSVARGQASDLFNGESDGFDPRGVALEARIYAECPLQSFRPSPGVLLDVDFPDDIRVDTWVGKGTQVSASFDPLLAKIVVHAETRPLAIEKLCNALDRTRIHGVETNVEYLRHVCRSDAFVAGTYTTRFLGDFEFHPPAFEILTPGALTTVQDYPGRLGYWHVGIPPSGPMDSYGFRLANRIVGNEESAAGLECTSQGPRLLFHHDATIAIAGSRCSPTINGLSVPMMKPVQVFAGDTVALGKAEGGMRMYLAVRGGVLVPKRFGSRSTFLIGKMGGHLGRQLRAGDILPFNPPRNAVGPVQALTGADFKSHEFPWLDFDGTWTLRVIPGPHGFPDLFEERSFRELFSHQHWKVHHNSDRSGVRLVGPQPKWARTSGGKAGLHPSNIHDGPYSIGTISFTGDDAVILTCDGPSLGGFVCFATVITADLWKLGQMKPGDRIQLRPASITQALQAEGELAESVRSLSKLQSDYTSSQLSEPIILDIGSGEDRRVYRQAGDSALLVELGTGEFNIRCSLRLFSILKRHRDQFLVGVHEITAGVRSLHVQYTSDLFTPQEIVATIEKHCSSPSWSSPSDSATIPYGLPTQIPSRIIHLPIAFDHPTTLAATDRYTRTVRASAPYLPSNTEFLRRLNGLPSAAALRALITAADFLVLGLGDVFCGSPCAIPLDPRHRLAGAKYAPPRSFTPEGTVGLGGQYLCVYAVDGPGGYQMVGRTVRAWTVGGQEEPRPWRFELFDRVRFHEVEPAALDAARAAGATAEERLVRVEEPAVLDVAAYERWLAAIADDVETVVAERERRALQVLGSAGDACWKEGGAAEGGAAATADGARSVEEEGLVAVESPVTGKCWKWGVEEGSVVAAGHAIVSFLPVGKGAPSLVS</sequence>
<dbReference type="PANTHER" id="PTHR18866">
    <property type="entry name" value="CARBOXYLASE:PYRUVATE/ACETYL-COA/PROPIONYL-COA CARBOXYLASE"/>
    <property type="match status" value="1"/>
</dbReference>
<dbReference type="PROSITE" id="PS50975">
    <property type="entry name" value="ATP_GRASP"/>
    <property type="match status" value="1"/>
</dbReference>
<dbReference type="NCBIfam" id="TIGR02712">
    <property type="entry name" value="urea_carbox"/>
    <property type="match status" value="1"/>
</dbReference>
<keyword evidence="5" id="KW-0092">Biotin</keyword>
<dbReference type="SUPFAM" id="SSF160467">
    <property type="entry name" value="PH0987 N-terminal domain-like"/>
    <property type="match status" value="1"/>
</dbReference>
<dbReference type="InterPro" id="IPR005479">
    <property type="entry name" value="CPAse_ATP-bd"/>
</dbReference>
<dbReference type="Gene3D" id="3.30.1360.40">
    <property type="match status" value="1"/>
</dbReference>
<dbReference type="Gene3D" id="2.40.100.10">
    <property type="entry name" value="Cyclophilin-like"/>
    <property type="match status" value="2"/>
</dbReference>
<dbReference type="Proteomes" id="UP001521116">
    <property type="component" value="Unassembled WGS sequence"/>
</dbReference>
<evidence type="ECO:0000256" key="5">
    <source>
        <dbReference type="ARBA" id="ARBA00023267"/>
    </source>
</evidence>
<evidence type="ECO:0000259" key="7">
    <source>
        <dbReference type="PROSITE" id="PS50975"/>
    </source>
</evidence>
<evidence type="ECO:0000256" key="1">
    <source>
        <dbReference type="ARBA" id="ARBA00022598"/>
    </source>
</evidence>
<name>A0ABR3SRH6_9PEZI</name>
<dbReference type="SMART" id="SM00796">
    <property type="entry name" value="AHS1"/>
    <property type="match status" value="1"/>
</dbReference>
<dbReference type="Gene3D" id="1.20.58.1700">
    <property type="match status" value="1"/>
</dbReference>
<dbReference type="InterPro" id="IPR005481">
    <property type="entry name" value="BC-like_N"/>
</dbReference>
<dbReference type="PROSITE" id="PS00866">
    <property type="entry name" value="CPSASE_1"/>
    <property type="match status" value="1"/>
</dbReference>
<organism evidence="9 10">
    <name type="scientific">Neofusicoccum ribis</name>
    <dbReference type="NCBI Taxonomy" id="45134"/>
    <lineage>
        <taxon>Eukaryota</taxon>
        <taxon>Fungi</taxon>
        <taxon>Dikarya</taxon>
        <taxon>Ascomycota</taxon>
        <taxon>Pezizomycotina</taxon>
        <taxon>Dothideomycetes</taxon>
        <taxon>Dothideomycetes incertae sedis</taxon>
        <taxon>Botryosphaeriales</taxon>
        <taxon>Botryosphaeriaceae</taxon>
        <taxon>Neofusicoccum</taxon>
    </lineage>
</organism>
<accession>A0ABR3SRH6</accession>
<proteinExistence type="predicted"/>
<dbReference type="InterPro" id="IPR050856">
    <property type="entry name" value="Biotin_carboxylase_complex"/>
</dbReference>
<dbReference type="Pfam" id="PF02786">
    <property type="entry name" value="CPSase_L_D2"/>
    <property type="match status" value="1"/>
</dbReference>
<evidence type="ECO:0000256" key="6">
    <source>
        <dbReference type="PROSITE-ProRule" id="PRU00409"/>
    </source>
</evidence>
<evidence type="ECO:0000259" key="8">
    <source>
        <dbReference type="PROSITE" id="PS50979"/>
    </source>
</evidence>
<dbReference type="Gene3D" id="3.90.1300.10">
    <property type="entry name" value="Amidase signature (AS) domain"/>
    <property type="match status" value="1"/>
</dbReference>
<dbReference type="InterPro" id="IPR016185">
    <property type="entry name" value="PreATP-grasp_dom_sf"/>
</dbReference>
<dbReference type="SUPFAM" id="SSF75304">
    <property type="entry name" value="Amidase signature (AS) enzymes"/>
    <property type="match status" value="1"/>
</dbReference>
<dbReference type="PROSITE" id="PS50979">
    <property type="entry name" value="BC"/>
    <property type="match status" value="1"/>
</dbReference>
<dbReference type="PANTHER" id="PTHR18866:SF128">
    <property type="entry name" value="UREA AMIDOLYASE"/>
    <property type="match status" value="1"/>
</dbReference>
<dbReference type="InterPro" id="IPR053844">
    <property type="entry name" value="AH_C"/>
</dbReference>
<dbReference type="InterPro" id="IPR036928">
    <property type="entry name" value="AS_sf"/>
</dbReference>
<dbReference type="Pfam" id="PF02785">
    <property type="entry name" value="Biotin_carb_C"/>
    <property type="match status" value="1"/>
</dbReference>
<dbReference type="InterPro" id="IPR023631">
    <property type="entry name" value="Amidase_dom"/>
</dbReference>
<dbReference type="EMBL" id="JAJVDC020000069">
    <property type="protein sequence ID" value="KAL1627692.1"/>
    <property type="molecule type" value="Genomic_DNA"/>
</dbReference>
<keyword evidence="3" id="KW-0378">Hydrolase</keyword>
<evidence type="ECO:0000313" key="10">
    <source>
        <dbReference type="Proteomes" id="UP001521116"/>
    </source>
</evidence>
<keyword evidence="4 6" id="KW-0067">ATP-binding</keyword>
<dbReference type="SUPFAM" id="SSF56059">
    <property type="entry name" value="Glutathione synthetase ATP-binding domain-like"/>
    <property type="match status" value="1"/>
</dbReference>
<dbReference type="SMART" id="SM00797">
    <property type="entry name" value="AHS2"/>
    <property type="match status" value="1"/>
</dbReference>
<dbReference type="SUPFAM" id="SSF51246">
    <property type="entry name" value="Rudiment single hybrid motif"/>
    <property type="match status" value="1"/>
</dbReference>
<dbReference type="InterPro" id="IPR014085">
    <property type="entry name" value="Allophanate_hydrolase"/>
</dbReference>
<dbReference type="Pfam" id="PF00289">
    <property type="entry name" value="Biotin_carb_N"/>
    <property type="match status" value="1"/>
</dbReference>
<dbReference type="InterPro" id="IPR005482">
    <property type="entry name" value="Biotin_COase_C"/>
</dbReference>
<dbReference type="SMART" id="SM00878">
    <property type="entry name" value="Biotin_carb_C"/>
    <property type="match status" value="1"/>
</dbReference>
<feature type="domain" description="Biotin carboxylation" evidence="8">
    <location>
        <begin position="613"/>
        <end position="1059"/>
    </location>
</feature>
<dbReference type="Gene3D" id="3.10.490.10">
    <property type="entry name" value="Gamma-glutamyl cyclotransferase-like"/>
    <property type="match status" value="1"/>
</dbReference>
<dbReference type="NCBIfam" id="TIGR02713">
    <property type="entry name" value="allophanate_hyd"/>
    <property type="match status" value="1"/>
</dbReference>
<dbReference type="PROSITE" id="PS00867">
    <property type="entry name" value="CPSASE_2"/>
    <property type="match status" value="1"/>
</dbReference>